<keyword evidence="3" id="KW-1185">Reference proteome</keyword>
<evidence type="ECO:0000313" key="3">
    <source>
        <dbReference type="Proteomes" id="UP000799324"/>
    </source>
</evidence>
<feature type="region of interest" description="Disordered" evidence="1">
    <location>
        <begin position="52"/>
        <end position="83"/>
    </location>
</feature>
<reference evidence="2" key="1">
    <citation type="journal article" date="2020" name="Stud. Mycol.">
        <title>101 Dothideomycetes genomes: a test case for predicting lifestyles and emergence of pathogens.</title>
        <authorList>
            <person name="Haridas S."/>
            <person name="Albert R."/>
            <person name="Binder M."/>
            <person name="Bloem J."/>
            <person name="Labutti K."/>
            <person name="Salamov A."/>
            <person name="Andreopoulos B."/>
            <person name="Baker S."/>
            <person name="Barry K."/>
            <person name="Bills G."/>
            <person name="Bluhm B."/>
            <person name="Cannon C."/>
            <person name="Castanera R."/>
            <person name="Culley D."/>
            <person name="Daum C."/>
            <person name="Ezra D."/>
            <person name="Gonzalez J."/>
            <person name="Henrissat B."/>
            <person name="Kuo A."/>
            <person name="Liang C."/>
            <person name="Lipzen A."/>
            <person name="Lutzoni F."/>
            <person name="Magnuson J."/>
            <person name="Mondo S."/>
            <person name="Nolan M."/>
            <person name="Ohm R."/>
            <person name="Pangilinan J."/>
            <person name="Park H.-J."/>
            <person name="Ramirez L."/>
            <person name="Alfaro M."/>
            <person name="Sun H."/>
            <person name="Tritt A."/>
            <person name="Yoshinaga Y."/>
            <person name="Zwiers L.-H."/>
            <person name="Turgeon B."/>
            <person name="Goodwin S."/>
            <person name="Spatafora J."/>
            <person name="Crous P."/>
            <person name="Grigoriev I."/>
        </authorList>
    </citation>
    <scope>NUCLEOTIDE SEQUENCE</scope>
    <source>
        <strain evidence="2">CBS 122681</strain>
    </source>
</reference>
<sequence>MDMEIGPYFEEWREREKTILKVHGLQALRCEPYAGSQFLLKRGATKNLYNAWKSDQDRNSQDKRHGSHGKKQAHDSEHDTQSATAKATALLASTVIQSEGASSIEKLPLEIHLMICKDEVLSEDDLYYLCYLRVFNSAATQILYNRCNCDLRGTALLLRTLLEKPALGEHVRVLEINGGFTNDKGVTASKTKEVLTILALRSGNLQAHKNLMGLADETKVEFMAGLLTFLVPNLQNLSFPTIYSGEHPLLALVATAQEDPAMLLPSTATLGALGILTFATLKKIQLESGSSPNVSKLSPLFKLPALNTLIAKGFKESREPAQWTCDPSAFGSEQGSNISSLELHGNGTDKVNIDVLISMLKACKSLKALTLDKITPAEVVQGGKLRLALPRLKEALNRFKDSLVFLNLYGMGVKKRLRWRPFGSFAEYTHQCLRVDAYVFFRPRQTIEHFPLMSALLSAGIEELHLGRVTDVGNLDEALQFGDDGLFENLAENPDILPKLKAIYVHALDSWENYKMWAGMEMGSERSGLERPIQVFMYRKMGDMGTGAFDFVKYSCVE</sequence>
<organism evidence="2 3">
    <name type="scientific">Lophiostoma macrostomum CBS 122681</name>
    <dbReference type="NCBI Taxonomy" id="1314788"/>
    <lineage>
        <taxon>Eukaryota</taxon>
        <taxon>Fungi</taxon>
        <taxon>Dikarya</taxon>
        <taxon>Ascomycota</taxon>
        <taxon>Pezizomycotina</taxon>
        <taxon>Dothideomycetes</taxon>
        <taxon>Pleosporomycetidae</taxon>
        <taxon>Pleosporales</taxon>
        <taxon>Lophiostomataceae</taxon>
        <taxon>Lophiostoma</taxon>
    </lineage>
</organism>
<proteinExistence type="predicted"/>
<protein>
    <submittedName>
        <fullName evidence="2">Uncharacterized protein</fullName>
    </submittedName>
</protein>
<gene>
    <name evidence="2" type="ORF">K491DRAFT_782541</name>
</gene>
<accession>A0A6A6SS04</accession>
<feature type="compositionally biased region" description="Basic and acidic residues" evidence="1">
    <location>
        <begin position="54"/>
        <end position="64"/>
    </location>
</feature>
<dbReference type="EMBL" id="MU004451">
    <property type="protein sequence ID" value="KAF2650565.1"/>
    <property type="molecule type" value="Genomic_DNA"/>
</dbReference>
<name>A0A6A6SS04_9PLEO</name>
<dbReference type="Proteomes" id="UP000799324">
    <property type="component" value="Unassembled WGS sequence"/>
</dbReference>
<evidence type="ECO:0000313" key="2">
    <source>
        <dbReference type="EMBL" id="KAF2650565.1"/>
    </source>
</evidence>
<evidence type="ECO:0000256" key="1">
    <source>
        <dbReference type="SAM" id="MobiDB-lite"/>
    </source>
</evidence>
<dbReference type="AlphaFoldDB" id="A0A6A6SS04"/>